<accession>A0AA95SC95</accession>
<dbReference type="KEGG" id="nnv:QNH39_25560"/>
<feature type="transmembrane region" description="Helical" evidence="1">
    <location>
        <begin position="53"/>
        <end position="71"/>
    </location>
</feature>
<evidence type="ECO:0000313" key="3">
    <source>
        <dbReference type="Proteomes" id="UP001178288"/>
    </source>
</evidence>
<dbReference type="EMBL" id="CP126114">
    <property type="protein sequence ID" value="WHY85903.1"/>
    <property type="molecule type" value="Genomic_DNA"/>
</dbReference>
<keyword evidence="1" id="KW-0812">Transmembrane</keyword>
<gene>
    <name evidence="2" type="ORF">QNH39_25560</name>
</gene>
<reference evidence="2" key="1">
    <citation type="submission" date="2023-05" db="EMBL/GenBank/DDBJ databases">
        <title>Comparative genomics of Bacillaceae isolates and their secondary metabolite potential.</title>
        <authorList>
            <person name="Song L."/>
            <person name="Nielsen L.J."/>
            <person name="Mohite O."/>
            <person name="Xu X."/>
            <person name="Weber T."/>
            <person name="Kovacs A.T."/>
        </authorList>
    </citation>
    <scope>NUCLEOTIDE SEQUENCE</scope>
    <source>
        <strain evidence="2">XLM17</strain>
    </source>
</reference>
<proteinExistence type="predicted"/>
<keyword evidence="1" id="KW-0472">Membrane</keyword>
<dbReference type="AlphaFoldDB" id="A0AA95SC95"/>
<keyword evidence="1" id="KW-1133">Transmembrane helix</keyword>
<name>A0AA95SC95_9BACI</name>
<evidence type="ECO:0000313" key="2">
    <source>
        <dbReference type="EMBL" id="WHY85903.1"/>
    </source>
</evidence>
<sequence length="255" mass="28777">MSDKIHAVIQQQLKELPQPVLTAEKQEQMLDHIHTAANKYHKRRKWENAMKRVYLGAVTIAALIILSILGFNQMADKNSRSGSIPEHSTPSESGIVSNYIDPPGLTVHQVALNNLYVEIPYQKQDVKITKRTTDKYIFVDIKDKETGKVLYTYGESVGHDKEKLVFREIQTKKTKVRLQMFVEIDSIKGLITKVNKTEAGYDPQPNKIEAEVISSGSRSGKFPAENVELLSSVGLNWGNDIQHLYEGYVIGVIKN</sequence>
<evidence type="ECO:0000256" key="1">
    <source>
        <dbReference type="SAM" id="Phobius"/>
    </source>
</evidence>
<protein>
    <submittedName>
        <fullName evidence="2">Uncharacterized protein</fullName>
    </submittedName>
</protein>
<dbReference type="RefSeq" id="WP_066093113.1">
    <property type="nucleotide sequence ID" value="NZ_CP126114.1"/>
</dbReference>
<dbReference type="Proteomes" id="UP001178288">
    <property type="component" value="Chromosome"/>
</dbReference>
<keyword evidence="3" id="KW-1185">Reference proteome</keyword>
<organism evidence="2 3">
    <name type="scientific">Neobacillus novalis</name>
    <dbReference type="NCBI Taxonomy" id="220687"/>
    <lineage>
        <taxon>Bacteria</taxon>
        <taxon>Bacillati</taxon>
        <taxon>Bacillota</taxon>
        <taxon>Bacilli</taxon>
        <taxon>Bacillales</taxon>
        <taxon>Bacillaceae</taxon>
        <taxon>Neobacillus</taxon>
    </lineage>
</organism>